<organism evidence="2 3">
    <name type="scientific">Sphingomicrobium clamense</name>
    <dbReference type="NCBI Taxonomy" id="2851013"/>
    <lineage>
        <taxon>Bacteria</taxon>
        <taxon>Pseudomonadati</taxon>
        <taxon>Pseudomonadota</taxon>
        <taxon>Alphaproteobacteria</taxon>
        <taxon>Sphingomonadales</taxon>
        <taxon>Sphingomonadaceae</taxon>
        <taxon>Sphingomicrobium</taxon>
    </lineage>
</organism>
<feature type="transmembrane region" description="Helical" evidence="1">
    <location>
        <begin position="105"/>
        <end position="126"/>
    </location>
</feature>
<name>A0ABS6V500_9SPHN</name>
<reference evidence="2 3" key="1">
    <citation type="submission" date="2021-07" db="EMBL/GenBank/DDBJ databases">
        <title>The draft genome sequence of Sphingomicrobium sp. B8.</title>
        <authorList>
            <person name="Mu L."/>
        </authorList>
    </citation>
    <scope>NUCLEOTIDE SEQUENCE [LARGE SCALE GENOMIC DNA]</scope>
    <source>
        <strain evidence="2 3">B8</strain>
    </source>
</reference>
<comment type="caution">
    <text evidence="2">The sequence shown here is derived from an EMBL/GenBank/DDBJ whole genome shotgun (WGS) entry which is preliminary data.</text>
</comment>
<dbReference type="InterPro" id="IPR049713">
    <property type="entry name" value="Pr6Pr-like"/>
</dbReference>
<keyword evidence="3" id="KW-1185">Reference proteome</keyword>
<keyword evidence="1" id="KW-0812">Transmembrane</keyword>
<sequence>MSKRPFRPGARRLAIVTALCGWAVLALQLSLLVDEMGMGEGLWRYLSFFTLLTNIGVAVVASAMAMGKGGWLAGPRARLVMAVAIAFVGIVYWIALAPLYDPQGWALVADIGLHTTQPLLFVATWYAAREGSLTTRDAAAAMGWPIAYAAYGLARGAVDGWYPYWFLDPSQQGWGGTAASIALLSVAFFVLASVFVWLDRRAA</sequence>
<proteinExistence type="predicted"/>
<evidence type="ECO:0000313" key="3">
    <source>
        <dbReference type="Proteomes" id="UP000698028"/>
    </source>
</evidence>
<keyword evidence="1" id="KW-0472">Membrane</keyword>
<evidence type="ECO:0000313" key="2">
    <source>
        <dbReference type="EMBL" id="MBW0144631.1"/>
    </source>
</evidence>
<dbReference type="Proteomes" id="UP000698028">
    <property type="component" value="Unassembled WGS sequence"/>
</dbReference>
<gene>
    <name evidence="2" type="ORF">KTQ36_04900</name>
</gene>
<feature type="transmembrane region" description="Helical" evidence="1">
    <location>
        <begin position="178"/>
        <end position="198"/>
    </location>
</feature>
<protein>
    <submittedName>
        <fullName evidence="2">Pr6Pr family membrane protein</fullName>
    </submittedName>
</protein>
<accession>A0ABS6V500</accession>
<feature type="transmembrane region" description="Helical" evidence="1">
    <location>
        <begin position="42"/>
        <end position="67"/>
    </location>
</feature>
<dbReference type="EMBL" id="JAHVAH010000001">
    <property type="protein sequence ID" value="MBW0144631.1"/>
    <property type="molecule type" value="Genomic_DNA"/>
</dbReference>
<dbReference type="NCBIfam" id="NF038065">
    <property type="entry name" value="Pr6Pr"/>
    <property type="match status" value="1"/>
</dbReference>
<feature type="transmembrane region" description="Helical" evidence="1">
    <location>
        <begin position="79"/>
        <end position="99"/>
    </location>
</feature>
<evidence type="ECO:0000256" key="1">
    <source>
        <dbReference type="SAM" id="Phobius"/>
    </source>
</evidence>
<feature type="transmembrane region" description="Helical" evidence="1">
    <location>
        <begin position="138"/>
        <end position="158"/>
    </location>
</feature>
<dbReference type="RefSeq" id="WP_218632602.1">
    <property type="nucleotide sequence ID" value="NZ_JAHVAH010000001.1"/>
</dbReference>
<keyword evidence="1" id="KW-1133">Transmembrane helix</keyword>